<protein>
    <submittedName>
        <fullName evidence="2">Uncharacterized protein</fullName>
    </submittedName>
</protein>
<feature type="transmembrane region" description="Helical" evidence="1">
    <location>
        <begin position="10"/>
        <end position="28"/>
    </location>
</feature>
<evidence type="ECO:0000256" key="1">
    <source>
        <dbReference type="SAM" id="Phobius"/>
    </source>
</evidence>
<keyword evidence="1" id="KW-0812">Transmembrane</keyword>
<name>A0A2H0TBV0_9BACT</name>
<evidence type="ECO:0000313" key="2">
    <source>
        <dbReference type="EMBL" id="PIR68471.1"/>
    </source>
</evidence>
<keyword evidence="1" id="KW-0472">Membrane</keyword>
<keyword evidence="1" id="KW-1133">Transmembrane helix</keyword>
<dbReference type="EMBL" id="PFCQ01000004">
    <property type="protein sequence ID" value="PIR68471.1"/>
    <property type="molecule type" value="Genomic_DNA"/>
</dbReference>
<dbReference type="Proteomes" id="UP000230094">
    <property type="component" value="Unassembled WGS sequence"/>
</dbReference>
<evidence type="ECO:0000313" key="3">
    <source>
        <dbReference type="Proteomes" id="UP000230094"/>
    </source>
</evidence>
<sequence length="64" mass="7265">MQNKKPLKKVLLFVIIIIACGIGLGFYYSSLPAHHPQDNQQNCESVSGQWIENTCFPFLNKNLD</sequence>
<comment type="caution">
    <text evidence="2">The sequence shown here is derived from an EMBL/GenBank/DDBJ whole genome shotgun (WGS) entry which is preliminary data.</text>
</comment>
<accession>A0A2H0TBV0</accession>
<proteinExistence type="predicted"/>
<gene>
    <name evidence="2" type="ORF">COU49_00840</name>
</gene>
<dbReference type="AlphaFoldDB" id="A0A2H0TBV0"/>
<dbReference type="PROSITE" id="PS51257">
    <property type="entry name" value="PROKAR_LIPOPROTEIN"/>
    <property type="match status" value="1"/>
</dbReference>
<organism evidence="2 3">
    <name type="scientific">Candidatus Nomurabacteria bacterium CG10_big_fil_rev_8_21_14_0_10_35_16</name>
    <dbReference type="NCBI Taxonomy" id="1974731"/>
    <lineage>
        <taxon>Bacteria</taxon>
        <taxon>Candidatus Nomuraibacteriota</taxon>
    </lineage>
</organism>
<reference evidence="3" key="1">
    <citation type="submission" date="2017-09" db="EMBL/GenBank/DDBJ databases">
        <title>Depth-based differentiation of microbial function through sediment-hosted aquifers and enrichment of novel symbionts in the deep terrestrial subsurface.</title>
        <authorList>
            <person name="Probst A.J."/>
            <person name="Ladd B."/>
            <person name="Jarett J.K."/>
            <person name="Geller-Mcgrath D.E."/>
            <person name="Sieber C.M.K."/>
            <person name="Emerson J.B."/>
            <person name="Anantharaman K."/>
            <person name="Thomas B.C."/>
            <person name="Malmstrom R."/>
            <person name="Stieglmeier M."/>
            <person name="Klingl A."/>
            <person name="Woyke T."/>
            <person name="Ryan C.M."/>
            <person name="Banfield J.F."/>
        </authorList>
    </citation>
    <scope>NUCLEOTIDE SEQUENCE [LARGE SCALE GENOMIC DNA]</scope>
</reference>